<proteinExistence type="inferred from homology"/>
<evidence type="ECO:0000313" key="4">
    <source>
        <dbReference type="Proteomes" id="UP001315278"/>
    </source>
</evidence>
<evidence type="ECO:0000313" key="3">
    <source>
        <dbReference type="EMBL" id="MBR0798168.1"/>
    </source>
</evidence>
<dbReference type="PROSITE" id="PS51471">
    <property type="entry name" value="FE2OG_OXY"/>
    <property type="match status" value="1"/>
</dbReference>
<dbReference type="Proteomes" id="UP001315278">
    <property type="component" value="Unassembled WGS sequence"/>
</dbReference>
<feature type="domain" description="Fe2OG dioxygenase" evidence="2">
    <location>
        <begin position="104"/>
        <end position="231"/>
    </location>
</feature>
<accession>A0ABS5FMX9</accession>
<dbReference type="RefSeq" id="WP_212493616.1">
    <property type="nucleotide sequence ID" value="NZ_JAFCJH010000024.1"/>
</dbReference>
<comment type="caution">
    <text evidence="3">The sequence shown here is derived from an EMBL/GenBank/DDBJ whole genome shotgun (WGS) entry which is preliminary data.</text>
</comment>
<organism evidence="3 4">
    <name type="scientific">Bradyrhizobium jicamae</name>
    <dbReference type="NCBI Taxonomy" id="280332"/>
    <lineage>
        <taxon>Bacteria</taxon>
        <taxon>Pseudomonadati</taxon>
        <taxon>Pseudomonadota</taxon>
        <taxon>Alphaproteobacteria</taxon>
        <taxon>Hyphomicrobiales</taxon>
        <taxon>Nitrobacteraceae</taxon>
        <taxon>Bradyrhizobium</taxon>
    </lineage>
</organism>
<dbReference type="Gene3D" id="2.60.120.620">
    <property type="entry name" value="q2cbj1_9rhob like domain"/>
    <property type="match status" value="1"/>
</dbReference>
<evidence type="ECO:0000256" key="1">
    <source>
        <dbReference type="RuleBase" id="RU003682"/>
    </source>
</evidence>
<dbReference type="Pfam" id="PF22814">
    <property type="entry name" value="WelO5"/>
    <property type="match status" value="1"/>
</dbReference>
<comment type="similarity">
    <text evidence="1">Belongs to the iron/ascorbate-dependent oxidoreductase family.</text>
</comment>
<name>A0ABS5FMX9_9BRAD</name>
<keyword evidence="1" id="KW-0479">Metal-binding</keyword>
<dbReference type="InterPro" id="IPR005123">
    <property type="entry name" value="Oxoglu/Fe-dep_dioxygenase_dom"/>
</dbReference>
<protein>
    <submittedName>
        <fullName evidence="3">2OG-Fe(II) oxygenase</fullName>
    </submittedName>
</protein>
<dbReference type="InterPro" id="IPR055091">
    <property type="entry name" value="WelO5-like"/>
</dbReference>
<keyword evidence="1" id="KW-0560">Oxidoreductase</keyword>
<keyword evidence="4" id="KW-1185">Reference proteome</keyword>
<evidence type="ECO:0000259" key="2">
    <source>
        <dbReference type="PROSITE" id="PS51471"/>
    </source>
</evidence>
<keyword evidence="1" id="KW-0408">Iron</keyword>
<reference evidence="4" key="1">
    <citation type="journal article" date="2021" name="ISME J.">
        <title>Evolutionary origin and ecological implication of a unique nif island in free-living Bradyrhizobium lineages.</title>
        <authorList>
            <person name="Tao J."/>
        </authorList>
    </citation>
    <scope>NUCLEOTIDE SEQUENCE [LARGE SCALE GENOMIC DNA]</scope>
    <source>
        <strain evidence="4">SZCCT0434</strain>
    </source>
</reference>
<sequence>MGGQLLALRIPHYFPPERSPELVEALKRRFKVNAYERATNLNRIGTPFVNARGNEAVRELYLASAPDFLRELRAVCNVCAWPIDRLRLEMDELWPAGSVTLKIDGRTCFVGLTRIFENGSFARPHQDSLRRDGPDLIIARSIKDQLAANIYLDKADAGGVLQLWSRRLPDDEYEAMKQAGGHGIDPESLGAPDAQIAPEVGDLILFRSSHLHAVSKIEGRPRVAASAFIGYWGAQEPLRFWS</sequence>
<gene>
    <name evidence="3" type="ORF">JQ615_22510</name>
</gene>
<dbReference type="EMBL" id="JAFCJH010000024">
    <property type="protein sequence ID" value="MBR0798168.1"/>
    <property type="molecule type" value="Genomic_DNA"/>
</dbReference>